<evidence type="ECO:0000256" key="2">
    <source>
        <dbReference type="ARBA" id="ARBA00011022"/>
    </source>
</evidence>
<dbReference type="Pfam" id="PF15341">
    <property type="entry name" value="SLX9"/>
    <property type="match status" value="1"/>
</dbReference>
<dbReference type="InterPro" id="IPR028160">
    <property type="entry name" value="Slx9-like"/>
</dbReference>
<accession>A0ABM1KNF5</accession>
<gene>
    <name evidence="5" type="primary">FAM207A</name>
</gene>
<dbReference type="Proteomes" id="UP000694871">
    <property type="component" value="Unplaced"/>
</dbReference>
<comment type="subcellular location">
    <subcellularLocation>
        <location evidence="1">Nucleus</location>
        <location evidence="1">Nucleolus</location>
    </subcellularLocation>
</comment>
<name>A0ABM1KNF5_GEKJA</name>
<evidence type="ECO:0000256" key="3">
    <source>
        <dbReference type="ARBA" id="ARBA00023242"/>
    </source>
</evidence>
<reference evidence="5" key="1">
    <citation type="submission" date="2025-08" db="UniProtKB">
        <authorList>
            <consortium name="RefSeq"/>
        </authorList>
    </citation>
    <scope>IDENTIFICATION</scope>
</reference>
<keyword evidence="4" id="KW-1185">Reference proteome</keyword>
<organism evidence="4 5">
    <name type="scientific">Gekko japonicus</name>
    <name type="common">Schlegel's Japanese gecko</name>
    <dbReference type="NCBI Taxonomy" id="146911"/>
    <lineage>
        <taxon>Eukaryota</taxon>
        <taxon>Metazoa</taxon>
        <taxon>Chordata</taxon>
        <taxon>Craniata</taxon>
        <taxon>Vertebrata</taxon>
        <taxon>Euteleostomi</taxon>
        <taxon>Lepidosauria</taxon>
        <taxon>Squamata</taxon>
        <taxon>Bifurcata</taxon>
        <taxon>Gekkota</taxon>
        <taxon>Gekkonidae</taxon>
        <taxon>Gekkoninae</taxon>
        <taxon>Gekko</taxon>
    </lineage>
</organism>
<dbReference type="RefSeq" id="XP_015275242.1">
    <property type="nucleotide sequence ID" value="XM_015419756.1"/>
</dbReference>
<proteinExistence type="inferred from homology"/>
<keyword evidence="3" id="KW-0539">Nucleus</keyword>
<dbReference type="GeneID" id="107117609"/>
<dbReference type="PANTHER" id="PTHR31109">
    <property type="entry name" value="PROTEIN FAM207A"/>
    <property type="match status" value="1"/>
</dbReference>
<evidence type="ECO:0000313" key="5">
    <source>
        <dbReference type="RefSeq" id="XP_015275242.1"/>
    </source>
</evidence>
<dbReference type="PANTHER" id="PTHR31109:SF2">
    <property type="entry name" value="RIBOSOME BIOGENESIS PROTEIN SLX9 HOMOLOG"/>
    <property type="match status" value="1"/>
</dbReference>
<sequence>MVGKVVKRSRLHLVAPKLPKPTWGLGQATVEEGVGTWPGPPEKVQTFLPSNIFAGVKIDPKTLVKKLDADSRSIVSVIKGEEKKVLLSKKDKMKLRKERWLQKIEDIKLARKLQKAEAKRKATPVVGDMNPLMDALPELSDLVTVSKFSKQPKIQAKKTAANFSQMKPAQKRRVLEDDIAQFHKVLSDPLFKASPLALIGVHLSKRLKQEREGEPL</sequence>
<protein>
    <submittedName>
        <fullName evidence="5">Protein FAM207A</fullName>
    </submittedName>
</protein>
<comment type="similarity">
    <text evidence="2">Belongs to the SLX9 family.</text>
</comment>
<evidence type="ECO:0000313" key="4">
    <source>
        <dbReference type="Proteomes" id="UP000694871"/>
    </source>
</evidence>
<evidence type="ECO:0000256" key="1">
    <source>
        <dbReference type="ARBA" id="ARBA00004604"/>
    </source>
</evidence>